<dbReference type="SUPFAM" id="SSF51905">
    <property type="entry name" value="FAD/NAD(P)-binding domain"/>
    <property type="match status" value="1"/>
</dbReference>
<dbReference type="Gene3D" id="3.50.50.60">
    <property type="entry name" value="FAD/NAD(P)-binding domain"/>
    <property type="match status" value="1"/>
</dbReference>
<protein>
    <submittedName>
        <fullName evidence="1">Flavin-containing amine oxidase</fullName>
    </submittedName>
</protein>
<proteinExistence type="predicted"/>
<dbReference type="PATRIC" id="fig|1215343.11.peg.199"/>
<evidence type="ECO:0000313" key="2">
    <source>
        <dbReference type="Proteomes" id="UP000010799"/>
    </source>
</evidence>
<dbReference type="Proteomes" id="UP000010799">
    <property type="component" value="Chromosome"/>
</dbReference>
<dbReference type="InterPro" id="IPR036188">
    <property type="entry name" value="FAD/NAD-bd_sf"/>
</dbReference>
<dbReference type="Gene3D" id="1.10.405.20">
    <property type="match status" value="1"/>
</dbReference>
<dbReference type="eggNOG" id="COG2907">
    <property type="taxonomic scope" value="Bacteria"/>
</dbReference>
<dbReference type="PANTHER" id="PTHR42923">
    <property type="entry name" value="PROTOPORPHYRINOGEN OXIDASE"/>
    <property type="match status" value="1"/>
</dbReference>
<dbReference type="PANTHER" id="PTHR42923:SF17">
    <property type="entry name" value="AMINE OXIDASE DOMAIN-CONTAINING PROTEIN"/>
    <property type="match status" value="1"/>
</dbReference>
<sequence length="422" mass="49008">MLVYLTRKKIAIIGTGISGLGAAMLLHPYHDITIYEKNSYIGGHSRTVEVMTKNGPISVDTGFIVFNKINYPLLTRLFEYLSVPVLKSNMSFSVSIDNGWLEYGTQNLYNIFTQKMNFFSPSFWKMLFDILKFNAYAKQYLGKDPSFTLENCLDNLKVGLWFRYYFLLAMGGAIWSVPLSEMLNFPACTFIRFFDNHGLLSVNDHLQWYTIKNGSNEYIKLIIDKFKERIRINHGVKQVWRDKDYVVIKDIHGNQENYHEVVFACHADHALAMIENPSGEEKEILSAFRYQSNRVVLHDDLSFMPKRKKCWASWVYLSENKNHSNPKVSVSYWMNNLQHLDTDQLLIVTLNPGHEPKNVYNDYIFEHPVFDAIAIKNQSKIENIQGRDRFWFCGAYQGYGFHEDGLCSAVKMAKHMGIESPW</sequence>
<dbReference type="Pfam" id="PF13450">
    <property type="entry name" value="NAD_binding_8"/>
    <property type="match status" value="1"/>
</dbReference>
<dbReference type="STRING" id="1215343.B488_01900"/>
<gene>
    <name evidence="1" type="ordered locus">B488_01900</name>
</gene>
<dbReference type="HOGENOM" id="CLU_028123_1_0_5"/>
<evidence type="ECO:0000313" key="1">
    <source>
        <dbReference type="EMBL" id="AGA64183.1"/>
    </source>
</evidence>
<dbReference type="EMBL" id="CP003789">
    <property type="protein sequence ID" value="AGA64183.1"/>
    <property type="molecule type" value="Genomic_DNA"/>
</dbReference>
<dbReference type="KEGG" id="lcc:B488_01900"/>
<keyword evidence="2" id="KW-1185">Reference proteome</keyword>
<organism evidence="1 2">
    <name type="scientific">Liberibacter crescens (strain BT-1)</name>
    <dbReference type="NCBI Taxonomy" id="1215343"/>
    <lineage>
        <taxon>Bacteria</taxon>
        <taxon>Pseudomonadati</taxon>
        <taxon>Pseudomonadota</taxon>
        <taxon>Alphaproteobacteria</taxon>
        <taxon>Hyphomicrobiales</taxon>
        <taxon>Rhizobiaceae</taxon>
        <taxon>Liberibacter</taxon>
    </lineage>
</organism>
<name>L0EU51_LIBCB</name>
<dbReference type="GO" id="GO:0016491">
    <property type="term" value="F:oxidoreductase activity"/>
    <property type="evidence" value="ECO:0007669"/>
    <property type="project" value="TreeGrafter"/>
</dbReference>
<accession>L0EU51</accession>
<reference evidence="1 2" key="1">
    <citation type="journal article" date="2012" name="Stand. Genomic Sci.">
        <title>Complete genome sequence of Liberibacter crescens BT-1.</title>
        <authorList>
            <person name="Leonard M.T."/>
            <person name="Fagen J.R."/>
            <person name="Davis-Richardson A.G."/>
            <person name="Davis M.J."/>
            <person name="Triplett E.W."/>
        </authorList>
    </citation>
    <scope>NUCLEOTIDE SEQUENCE [LARGE SCALE GENOMIC DNA]</scope>
    <source>
        <strain evidence="1 2">BT-1</strain>
    </source>
</reference>
<dbReference type="InterPro" id="IPR050464">
    <property type="entry name" value="Zeta_carotene_desat/Oxidored"/>
</dbReference>
<dbReference type="Gene3D" id="3.30.70.1990">
    <property type="match status" value="1"/>
</dbReference>
<dbReference type="AlphaFoldDB" id="L0EU51"/>